<dbReference type="EMBL" id="BNCI01000002">
    <property type="protein sequence ID" value="GHF30048.1"/>
    <property type="molecule type" value="Genomic_DNA"/>
</dbReference>
<organism evidence="1 2">
    <name type="scientific">Kordiimonas sediminis</name>
    <dbReference type="NCBI Taxonomy" id="1735581"/>
    <lineage>
        <taxon>Bacteria</taxon>
        <taxon>Pseudomonadati</taxon>
        <taxon>Pseudomonadota</taxon>
        <taxon>Alphaproteobacteria</taxon>
        <taxon>Kordiimonadales</taxon>
        <taxon>Kordiimonadaceae</taxon>
        <taxon>Kordiimonas</taxon>
    </lineage>
</organism>
<reference evidence="1" key="2">
    <citation type="submission" date="2020-09" db="EMBL/GenBank/DDBJ databases">
        <authorList>
            <person name="Sun Q."/>
            <person name="Kim S."/>
        </authorList>
    </citation>
    <scope>NUCLEOTIDE SEQUENCE</scope>
    <source>
        <strain evidence="1">KCTC 42590</strain>
    </source>
</reference>
<dbReference type="AlphaFoldDB" id="A0A919AYT4"/>
<dbReference type="Proteomes" id="UP000630923">
    <property type="component" value="Unassembled WGS sequence"/>
</dbReference>
<gene>
    <name evidence="1" type="ORF">GCM10017044_26740</name>
</gene>
<evidence type="ECO:0000313" key="1">
    <source>
        <dbReference type="EMBL" id="GHF30048.1"/>
    </source>
</evidence>
<comment type="caution">
    <text evidence="1">The sequence shown here is derived from an EMBL/GenBank/DDBJ whole genome shotgun (WGS) entry which is preliminary data.</text>
</comment>
<sequence>MIAAMFALVVPHLLDSRGTENLIKSNGKYLMFARFAVLALLSLLVAACNKNPLEVIVSRCPAVAVVGDTGTLTRFSGEGRQPSDVAFTASIMNVNLSCTEGDSVRSNMTFQIGATAGDALSGDSVNVEYFVIVMKDTTQIITKTIETATLRFDSNGRAVVSQAFESVIPSIEQARRYNYEVLVGFQLTPDEVVYNMER</sequence>
<name>A0A919AYT4_9PROT</name>
<protein>
    <submittedName>
        <fullName evidence="1">Uncharacterized protein</fullName>
    </submittedName>
</protein>
<keyword evidence="2" id="KW-1185">Reference proteome</keyword>
<evidence type="ECO:0000313" key="2">
    <source>
        <dbReference type="Proteomes" id="UP000630923"/>
    </source>
</evidence>
<reference evidence="1" key="1">
    <citation type="journal article" date="2014" name="Int. J. Syst. Evol. Microbiol.">
        <title>Complete genome sequence of Corynebacterium casei LMG S-19264T (=DSM 44701T), isolated from a smear-ripened cheese.</title>
        <authorList>
            <consortium name="US DOE Joint Genome Institute (JGI-PGF)"/>
            <person name="Walter F."/>
            <person name="Albersmeier A."/>
            <person name="Kalinowski J."/>
            <person name="Ruckert C."/>
        </authorList>
    </citation>
    <scope>NUCLEOTIDE SEQUENCE</scope>
    <source>
        <strain evidence="1">KCTC 42590</strain>
    </source>
</reference>
<accession>A0A919AYT4</accession>
<dbReference type="RefSeq" id="WP_191253779.1">
    <property type="nucleotide sequence ID" value="NZ_BNCI01000002.1"/>
</dbReference>
<proteinExistence type="predicted"/>